<organism evidence="8">
    <name type="scientific">Ammonifex degensii</name>
    <dbReference type="NCBI Taxonomy" id="42838"/>
    <lineage>
        <taxon>Bacteria</taxon>
        <taxon>Bacillati</taxon>
        <taxon>Bacillota</taxon>
        <taxon>Clostridia</taxon>
        <taxon>Thermoanaerobacterales</taxon>
        <taxon>Thermoanaerobacteraceae</taxon>
        <taxon>Ammonifex</taxon>
    </lineage>
</organism>
<keyword evidence="2 7" id="KW-0812">Transmembrane</keyword>
<keyword evidence="4 7" id="KW-0472">Membrane</keyword>
<dbReference type="GO" id="GO:0009252">
    <property type="term" value="P:peptidoglycan biosynthetic process"/>
    <property type="evidence" value="ECO:0007669"/>
    <property type="project" value="UniProtKB-UniRule"/>
</dbReference>
<comment type="caution">
    <text evidence="8">The sequence shown here is derived from an EMBL/GenBank/DDBJ whole genome shotgun (WGS) entry which is preliminary data.</text>
</comment>
<dbReference type="Gene3D" id="3.30.1490.480">
    <property type="entry name" value="Endolytic murein transglycosylase"/>
    <property type="match status" value="2"/>
</dbReference>
<dbReference type="NCBIfam" id="TIGR00247">
    <property type="entry name" value="endolytic transglycosylase MltG"/>
    <property type="match status" value="1"/>
</dbReference>
<keyword evidence="1 7" id="KW-1003">Cell membrane</keyword>
<proteinExistence type="inferred from homology"/>
<evidence type="ECO:0000256" key="1">
    <source>
        <dbReference type="ARBA" id="ARBA00022475"/>
    </source>
</evidence>
<protein>
    <recommendedName>
        <fullName evidence="7">Endolytic murein transglycosylase</fullName>
        <ecNumber evidence="7">4.2.2.29</ecNumber>
    </recommendedName>
    <alternativeName>
        <fullName evidence="7">Peptidoglycan lytic transglycosylase</fullName>
    </alternativeName>
    <alternativeName>
        <fullName evidence="7">Peptidoglycan polymerization terminase</fullName>
    </alternativeName>
</protein>
<reference evidence="8" key="1">
    <citation type="journal article" date="2020" name="mSystems">
        <title>Genome- and Community-Level Interaction Insights into Carbon Utilization and Element Cycling Functions of Hydrothermarchaeota in Hydrothermal Sediment.</title>
        <authorList>
            <person name="Zhou Z."/>
            <person name="Liu Y."/>
            <person name="Xu W."/>
            <person name="Pan J."/>
            <person name="Luo Z.H."/>
            <person name="Li M."/>
        </authorList>
    </citation>
    <scope>NUCLEOTIDE SEQUENCE [LARGE SCALE GENOMIC DNA]</scope>
    <source>
        <strain evidence="8">SpSt-301</strain>
    </source>
</reference>
<dbReference type="AlphaFoldDB" id="A0A7C1J8H8"/>
<evidence type="ECO:0000256" key="5">
    <source>
        <dbReference type="ARBA" id="ARBA00023239"/>
    </source>
</evidence>
<gene>
    <name evidence="7 8" type="primary">mltG</name>
    <name evidence="8" type="ORF">ENQ35_03340</name>
</gene>
<dbReference type="InterPro" id="IPR003770">
    <property type="entry name" value="MLTG-like"/>
</dbReference>
<feature type="site" description="Important for catalytic activity" evidence="7">
    <location>
        <position position="234"/>
    </location>
</feature>
<dbReference type="Pfam" id="PF02618">
    <property type="entry name" value="YceG"/>
    <property type="match status" value="1"/>
</dbReference>
<dbReference type="CDD" id="cd08010">
    <property type="entry name" value="MltG_like"/>
    <property type="match status" value="1"/>
</dbReference>
<dbReference type="GO" id="GO:0071555">
    <property type="term" value="P:cell wall organization"/>
    <property type="evidence" value="ECO:0007669"/>
    <property type="project" value="UniProtKB-KW"/>
</dbReference>
<evidence type="ECO:0000313" key="8">
    <source>
        <dbReference type="EMBL" id="HDW51754.1"/>
    </source>
</evidence>
<accession>A0A7C1J8H8</accession>
<dbReference type="PANTHER" id="PTHR30518:SF2">
    <property type="entry name" value="ENDOLYTIC MUREIN TRANSGLYCOSYLASE"/>
    <property type="match status" value="1"/>
</dbReference>
<comment type="catalytic activity">
    <reaction evidence="7">
        <text>a peptidoglycan chain = a peptidoglycan chain with N-acetyl-1,6-anhydromuramyl-[peptide] at the reducing end + a peptidoglycan chain with N-acetylglucosamine at the non-reducing end.</text>
        <dbReference type="EC" id="4.2.2.29"/>
    </reaction>
</comment>
<feature type="transmembrane region" description="Helical" evidence="7">
    <location>
        <begin position="17"/>
        <end position="40"/>
    </location>
</feature>
<evidence type="ECO:0000256" key="6">
    <source>
        <dbReference type="ARBA" id="ARBA00023316"/>
    </source>
</evidence>
<keyword evidence="6 7" id="KW-0961">Cell wall biogenesis/degradation</keyword>
<dbReference type="GO" id="GO:0008932">
    <property type="term" value="F:lytic endotransglycosylase activity"/>
    <property type="evidence" value="ECO:0007669"/>
    <property type="project" value="UniProtKB-UniRule"/>
</dbReference>
<evidence type="ECO:0000256" key="4">
    <source>
        <dbReference type="ARBA" id="ARBA00023136"/>
    </source>
</evidence>
<evidence type="ECO:0000256" key="7">
    <source>
        <dbReference type="HAMAP-Rule" id="MF_02065"/>
    </source>
</evidence>
<evidence type="ECO:0000256" key="3">
    <source>
        <dbReference type="ARBA" id="ARBA00022989"/>
    </source>
</evidence>
<comment type="similarity">
    <text evidence="7">Belongs to the transglycosylase MltG family.</text>
</comment>
<sequence length="349" mass="38492">MVKLLEKLGALRVKGRLLALLSLLSGFFVLTGLAGTYLYWGLQPPGGGREVIVTIPKGVTTTWVAGELRRHGLIRSAAVFRLYASLYNLDKRIVSGTYRLSSDMPVPTMIARLVRGDVVRVRFTIPEGLTVDEIALRLERQGIVPREEFLRVAAEGRFTYPFLPRDLKGKARLEGYLFPDTYEVSPGATAAKVIDLMLRRFEAVAAEIDLAGGATRQGLSLHQAVTLASLVEREAKLGAERPLIAGVLYNRLRRGMLLQVDATVAYALGGHRERIFYRDLAVDSPYNTYQVVGLPPGPIAAPGRASLLAVIHPQQTDYLYYVAKPDGSHAFARTLAEHNANKRRYQPSP</sequence>
<name>A0A7C1J8H8_9THEO</name>
<dbReference type="PANTHER" id="PTHR30518">
    <property type="entry name" value="ENDOLYTIC MUREIN TRANSGLYCOSYLASE"/>
    <property type="match status" value="1"/>
</dbReference>
<comment type="function">
    <text evidence="7">Functions as a peptidoglycan terminase that cleaves nascent peptidoglycan strands endolytically to terminate their elongation.</text>
</comment>
<dbReference type="Gene3D" id="3.30.160.60">
    <property type="entry name" value="Classic Zinc Finger"/>
    <property type="match status" value="1"/>
</dbReference>
<evidence type="ECO:0000256" key="2">
    <source>
        <dbReference type="ARBA" id="ARBA00022692"/>
    </source>
</evidence>
<keyword evidence="3 7" id="KW-1133">Transmembrane helix</keyword>
<dbReference type="HAMAP" id="MF_02065">
    <property type="entry name" value="MltG"/>
    <property type="match status" value="1"/>
</dbReference>
<dbReference type="EC" id="4.2.2.29" evidence="7"/>
<dbReference type="GO" id="GO:0005886">
    <property type="term" value="C:plasma membrane"/>
    <property type="evidence" value="ECO:0007669"/>
    <property type="project" value="UniProtKB-SubCell"/>
</dbReference>
<keyword evidence="5 7" id="KW-0456">Lyase</keyword>
<comment type="subcellular location">
    <subcellularLocation>
        <location evidence="7">Cell membrane</location>
        <topology evidence="7">Single-pass membrane protein</topology>
    </subcellularLocation>
</comment>
<dbReference type="EMBL" id="DSMV01000202">
    <property type="protein sequence ID" value="HDW51754.1"/>
    <property type="molecule type" value="Genomic_DNA"/>
</dbReference>